<accession>A0AAW1Q346</accession>
<feature type="compositionally biased region" description="Polar residues" evidence="1">
    <location>
        <begin position="1"/>
        <end position="42"/>
    </location>
</feature>
<name>A0AAW1Q346_9CHLO</name>
<comment type="caution">
    <text evidence="2">The sequence shown here is derived from an EMBL/GenBank/DDBJ whole genome shotgun (WGS) entry which is preliminary data.</text>
</comment>
<dbReference type="EMBL" id="JALJOR010000005">
    <property type="protein sequence ID" value="KAK9816414.1"/>
    <property type="molecule type" value="Genomic_DNA"/>
</dbReference>
<proteinExistence type="predicted"/>
<dbReference type="Proteomes" id="UP001489004">
    <property type="component" value="Unassembled WGS sequence"/>
</dbReference>
<reference evidence="2 3" key="1">
    <citation type="journal article" date="2024" name="Nat. Commun.">
        <title>Phylogenomics reveals the evolutionary origins of lichenization in chlorophyte algae.</title>
        <authorList>
            <person name="Puginier C."/>
            <person name="Libourel C."/>
            <person name="Otte J."/>
            <person name="Skaloud P."/>
            <person name="Haon M."/>
            <person name="Grisel S."/>
            <person name="Petersen M."/>
            <person name="Berrin J.G."/>
            <person name="Delaux P.M."/>
            <person name="Dal Grande F."/>
            <person name="Keller J."/>
        </authorList>
    </citation>
    <scope>NUCLEOTIDE SEQUENCE [LARGE SCALE GENOMIC DNA]</scope>
    <source>
        <strain evidence="2 3">SAG 2043</strain>
    </source>
</reference>
<organism evidence="2 3">
    <name type="scientific">[Myrmecia] bisecta</name>
    <dbReference type="NCBI Taxonomy" id="41462"/>
    <lineage>
        <taxon>Eukaryota</taxon>
        <taxon>Viridiplantae</taxon>
        <taxon>Chlorophyta</taxon>
        <taxon>core chlorophytes</taxon>
        <taxon>Trebouxiophyceae</taxon>
        <taxon>Trebouxiales</taxon>
        <taxon>Trebouxiaceae</taxon>
        <taxon>Myrmecia</taxon>
    </lineage>
</organism>
<feature type="region of interest" description="Disordered" evidence="1">
    <location>
        <begin position="1"/>
        <end position="44"/>
    </location>
</feature>
<evidence type="ECO:0000313" key="3">
    <source>
        <dbReference type="Proteomes" id="UP001489004"/>
    </source>
</evidence>
<sequence>MRWSADTTIPSSDVSTQLPNTQQTEATVTSLCSPGETNTQETETQDSKGICVSFHPSHIHQKLALLVCAV</sequence>
<evidence type="ECO:0000313" key="2">
    <source>
        <dbReference type="EMBL" id="KAK9816414.1"/>
    </source>
</evidence>
<keyword evidence="3" id="KW-1185">Reference proteome</keyword>
<gene>
    <name evidence="2" type="ORF">WJX72_000016</name>
</gene>
<protein>
    <submittedName>
        <fullName evidence="2">Uncharacterized protein</fullName>
    </submittedName>
</protein>
<dbReference type="AlphaFoldDB" id="A0AAW1Q346"/>
<evidence type="ECO:0000256" key="1">
    <source>
        <dbReference type="SAM" id="MobiDB-lite"/>
    </source>
</evidence>